<dbReference type="RefSeq" id="XP_045956669.1">
    <property type="nucleotide sequence ID" value="XM_046109250.1"/>
</dbReference>
<dbReference type="Pfam" id="PF01565">
    <property type="entry name" value="FAD_binding_4"/>
    <property type="match status" value="1"/>
</dbReference>
<name>A0A9P8UHQ2_9PEZI</name>
<dbReference type="GO" id="GO:0071949">
    <property type="term" value="F:FAD binding"/>
    <property type="evidence" value="ECO:0007669"/>
    <property type="project" value="InterPro"/>
</dbReference>
<evidence type="ECO:0000313" key="5">
    <source>
        <dbReference type="Proteomes" id="UP000758603"/>
    </source>
</evidence>
<dbReference type="GO" id="GO:0016491">
    <property type="term" value="F:oxidoreductase activity"/>
    <property type="evidence" value="ECO:0007669"/>
    <property type="project" value="UniProtKB-KW"/>
</dbReference>
<sequence length="475" mass="51779">MMSPYFQNQSCDPFTPLSQACELGNYASYSINVTCVYDAVAGVHFTRENNIRLVMKTTGHDYIGRSTGPGSLSLWMWHLKTADPIYDYQSSWYSGPAIKIGAGMTAAEVYAAVVAIGYRVVGGECPTVAIAGGYSQGGGHSMLSTAYGMASDQVLEWEVITADGEHLIATPEKNTDLYWALSGGGAGNYAVVLSMTARMYPDGPVGGASLRLANTNETAYWEAVSQWLQLSPGFVGTSNTLIFMILNSVFEAFAITLPDQPSSNVYTLLAPYTSKLKELGIEYNLTTTDSDNYYDHFNTYLGPLPYGFSPPYTTLISRLIPKSVVSDAKATDAVVDVVRQIVSDGVFLVGCEVLDVQNTSHPDNAVQATWREAAIGCTMNSYWNFTAPLESNLAVKQKMVDTHVPALEAVTPGGGVYMNEMDIWYQGDWKANIYGDKYARLLDIKHKWDPSHLFWGAFAVGSDEMALDSNGRLCN</sequence>
<accession>A0A9P8UHQ2</accession>
<keyword evidence="2" id="KW-0560">Oxidoreductase</keyword>
<feature type="domain" description="FAD-binding PCMH-type" evidence="3">
    <location>
        <begin position="23"/>
        <end position="202"/>
    </location>
</feature>
<evidence type="ECO:0000256" key="1">
    <source>
        <dbReference type="ARBA" id="ARBA00005466"/>
    </source>
</evidence>
<keyword evidence="5" id="KW-1185">Reference proteome</keyword>
<dbReference type="GeneID" id="70138141"/>
<dbReference type="InterPro" id="IPR006094">
    <property type="entry name" value="Oxid_FAD_bind_N"/>
</dbReference>
<comment type="similarity">
    <text evidence="1">Belongs to the oxygen-dependent FAD-linked oxidoreductase family.</text>
</comment>
<dbReference type="InterPro" id="IPR050432">
    <property type="entry name" value="FAD-linked_Oxidoreductases_BP"/>
</dbReference>
<dbReference type="InterPro" id="IPR016169">
    <property type="entry name" value="FAD-bd_PCMH_sub2"/>
</dbReference>
<proteinExistence type="inferred from homology"/>
<dbReference type="Pfam" id="PF08031">
    <property type="entry name" value="BBE"/>
    <property type="match status" value="1"/>
</dbReference>
<dbReference type="AlphaFoldDB" id="A0A9P8UHQ2"/>
<dbReference type="EMBL" id="JAGPXC010000006">
    <property type="protein sequence ID" value="KAH6652391.1"/>
    <property type="molecule type" value="Genomic_DNA"/>
</dbReference>
<reference evidence="4" key="1">
    <citation type="journal article" date="2021" name="Nat. Commun.">
        <title>Genetic determinants of endophytism in the Arabidopsis root mycobiome.</title>
        <authorList>
            <person name="Mesny F."/>
            <person name="Miyauchi S."/>
            <person name="Thiergart T."/>
            <person name="Pickel B."/>
            <person name="Atanasova L."/>
            <person name="Karlsson M."/>
            <person name="Huettel B."/>
            <person name="Barry K.W."/>
            <person name="Haridas S."/>
            <person name="Chen C."/>
            <person name="Bauer D."/>
            <person name="Andreopoulos W."/>
            <person name="Pangilinan J."/>
            <person name="LaButti K."/>
            <person name="Riley R."/>
            <person name="Lipzen A."/>
            <person name="Clum A."/>
            <person name="Drula E."/>
            <person name="Henrissat B."/>
            <person name="Kohler A."/>
            <person name="Grigoriev I.V."/>
            <person name="Martin F.M."/>
            <person name="Hacquard S."/>
        </authorList>
    </citation>
    <scope>NUCLEOTIDE SEQUENCE</scope>
    <source>
        <strain evidence="4">MPI-SDFR-AT-0073</strain>
    </source>
</reference>
<dbReference type="Proteomes" id="UP000758603">
    <property type="component" value="Unassembled WGS sequence"/>
</dbReference>
<dbReference type="SUPFAM" id="SSF56176">
    <property type="entry name" value="FAD-binding/transporter-associated domain-like"/>
    <property type="match status" value="1"/>
</dbReference>
<dbReference type="PANTHER" id="PTHR13878:SF91">
    <property type="entry name" value="FAD BINDING DOMAIN PROTEIN (AFU_ORTHOLOGUE AFUA_6G12070)-RELATED"/>
    <property type="match status" value="1"/>
</dbReference>
<dbReference type="PANTHER" id="PTHR13878">
    <property type="entry name" value="GULONOLACTONE OXIDASE"/>
    <property type="match status" value="1"/>
</dbReference>
<dbReference type="Gene3D" id="3.30.465.10">
    <property type="match status" value="2"/>
</dbReference>
<evidence type="ECO:0000256" key="2">
    <source>
        <dbReference type="ARBA" id="ARBA00023002"/>
    </source>
</evidence>
<dbReference type="PROSITE" id="PS51387">
    <property type="entry name" value="FAD_PCMH"/>
    <property type="match status" value="1"/>
</dbReference>
<gene>
    <name evidence="4" type="ORF">BKA67DRAFT_693531</name>
</gene>
<protein>
    <recommendedName>
        <fullName evidence="3">FAD-binding PCMH-type domain-containing protein</fullName>
    </recommendedName>
</protein>
<organism evidence="4 5">
    <name type="scientific">Truncatella angustata</name>
    <dbReference type="NCBI Taxonomy" id="152316"/>
    <lineage>
        <taxon>Eukaryota</taxon>
        <taxon>Fungi</taxon>
        <taxon>Dikarya</taxon>
        <taxon>Ascomycota</taxon>
        <taxon>Pezizomycotina</taxon>
        <taxon>Sordariomycetes</taxon>
        <taxon>Xylariomycetidae</taxon>
        <taxon>Amphisphaeriales</taxon>
        <taxon>Sporocadaceae</taxon>
        <taxon>Truncatella</taxon>
    </lineage>
</organism>
<dbReference type="InterPro" id="IPR012951">
    <property type="entry name" value="BBE"/>
</dbReference>
<dbReference type="OrthoDB" id="9983560at2759"/>
<evidence type="ECO:0000313" key="4">
    <source>
        <dbReference type="EMBL" id="KAH6652391.1"/>
    </source>
</evidence>
<evidence type="ECO:0000259" key="3">
    <source>
        <dbReference type="PROSITE" id="PS51387"/>
    </source>
</evidence>
<dbReference type="InterPro" id="IPR016166">
    <property type="entry name" value="FAD-bd_PCMH"/>
</dbReference>
<dbReference type="InterPro" id="IPR036318">
    <property type="entry name" value="FAD-bd_PCMH-like_sf"/>
</dbReference>
<comment type="caution">
    <text evidence="4">The sequence shown here is derived from an EMBL/GenBank/DDBJ whole genome shotgun (WGS) entry which is preliminary data.</text>
</comment>